<feature type="domain" description="Fibrinogen C-terminal" evidence="2">
    <location>
        <begin position="179"/>
        <end position="411"/>
    </location>
</feature>
<dbReference type="InterPro" id="IPR020837">
    <property type="entry name" value="Fibrinogen_CS"/>
</dbReference>
<dbReference type="Proteomes" id="UP000762676">
    <property type="component" value="Unassembled WGS sequence"/>
</dbReference>
<dbReference type="EMBL" id="BMAT01001425">
    <property type="protein sequence ID" value="GFR85307.1"/>
    <property type="molecule type" value="Genomic_DNA"/>
</dbReference>
<dbReference type="Gene3D" id="3.90.215.10">
    <property type="entry name" value="Gamma Fibrinogen, chain A, domain 1"/>
    <property type="match status" value="1"/>
</dbReference>
<keyword evidence="4" id="KW-1185">Reference proteome</keyword>
<comment type="caution">
    <text evidence="3">The sequence shown here is derived from an EMBL/GenBank/DDBJ whole genome shotgun (WGS) entry which is preliminary data.</text>
</comment>
<evidence type="ECO:0000256" key="1">
    <source>
        <dbReference type="ARBA" id="ARBA00023157"/>
    </source>
</evidence>
<evidence type="ECO:0000259" key="2">
    <source>
        <dbReference type="PROSITE" id="PS51406"/>
    </source>
</evidence>
<dbReference type="PANTHER" id="PTHR19143">
    <property type="entry name" value="FIBRINOGEN/TENASCIN/ANGIOPOEITIN"/>
    <property type="match status" value="1"/>
</dbReference>
<sequence>MIVDTASSAVVVIMLTGLENRIETFERDLSRKVDTFQKTIENRIADIEDNARYQSRLVGDVMKFALNFSEMVKLEQREALENISDSVGKSLDSTYDRLAFMESEFNSFKSAWNKTEALREFMTIDGMAPSSLWNTTTDGDKDAPLTFNGNSRRKVTRSELKQILAYSDVRRASHLKSLLTHVIASDTCEKGMLGILNQSFPFPVTYPKNTLKFPFPCDTVTDGGGWIVIQRRAEGSTDFNRTWNDYKNGFGSFAGDFWLGNDKISLITKSGKYELRIDLVFNDRHTFAHYDSFSIEPEHHRETRYTDDYSYGRRSYTATLPYMLSIGNYDGTAGDSLRDNDGRPFSTIDKDVDSSSGNCAEEYNGGWWFVGCGYSCLNGKWGAGSNKGMEWRDLTNGLSVSFSEMKIRKVA</sequence>
<dbReference type="SUPFAM" id="SSF56496">
    <property type="entry name" value="Fibrinogen C-terminal domain-like"/>
    <property type="match status" value="1"/>
</dbReference>
<dbReference type="AlphaFoldDB" id="A0AAV4GIN0"/>
<evidence type="ECO:0000313" key="3">
    <source>
        <dbReference type="EMBL" id="GFR85307.1"/>
    </source>
</evidence>
<name>A0AAV4GIN0_9GAST</name>
<organism evidence="3 4">
    <name type="scientific">Elysia marginata</name>
    <dbReference type="NCBI Taxonomy" id="1093978"/>
    <lineage>
        <taxon>Eukaryota</taxon>
        <taxon>Metazoa</taxon>
        <taxon>Spiralia</taxon>
        <taxon>Lophotrochozoa</taxon>
        <taxon>Mollusca</taxon>
        <taxon>Gastropoda</taxon>
        <taxon>Heterobranchia</taxon>
        <taxon>Euthyneura</taxon>
        <taxon>Panpulmonata</taxon>
        <taxon>Sacoglossa</taxon>
        <taxon>Placobranchoidea</taxon>
        <taxon>Plakobranchidae</taxon>
        <taxon>Elysia</taxon>
    </lineage>
</organism>
<accession>A0AAV4GIN0</accession>
<dbReference type="InterPro" id="IPR050373">
    <property type="entry name" value="Fibrinogen_C-term_domain"/>
</dbReference>
<gene>
    <name evidence="3" type="ORF">ElyMa_000693500</name>
</gene>
<protein>
    <submittedName>
        <fullName evidence="3">Fibrinogen C domain-containing protein 1</fullName>
    </submittedName>
</protein>
<dbReference type="CDD" id="cd00087">
    <property type="entry name" value="FReD"/>
    <property type="match status" value="1"/>
</dbReference>
<dbReference type="PROSITE" id="PS51406">
    <property type="entry name" value="FIBRINOGEN_C_2"/>
    <property type="match status" value="1"/>
</dbReference>
<dbReference type="GO" id="GO:0005615">
    <property type="term" value="C:extracellular space"/>
    <property type="evidence" value="ECO:0007669"/>
    <property type="project" value="TreeGrafter"/>
</dbReference>
<dbReference type="InterPro" id="IPR002181">
    <property type="entry name" value="Fibrinogen_a/b/g_C_dom"/>
</dbReference>
<dbReference type="InterPro" id="IPR014716">
    <property type="entry name" value="Fibrinogen_a/b/g_C_1"/>
</dbReference>
<dbReference type="PROSITE" id="PS00514">
    <property type="entry name" value="FIBRINOGEN_C_1"/>
    <property type="match status" value="1"/>
</dbReference>
<dbReference type="InterPro" id="IPR036056">
    <property type="entry name" value="Fibrinogen-like_C"/>
</dbReference>
<evidence type="ECO:0000313" key="4">
    <source>
        <dbReference type="Proteomes" id="UP000762676"/>
    </source>
</evidence>
<dbReference type="Pfam" id="PF00147">
    <property type="entry name" value="Fibrinogen_C"/>
    <property type="match status" value="1"/>
</dbReference>
<dbReference type="SMART" id="SM00186">
    <property type="entry name" value="FBG"/>
    <property type="match status" value="1"/>
</dbReference>
<proteinExistence type="predicted"/>
<reference evidence="3 4" key="1">
    <citation type="journal article" date="2021" name="Elife">
        <title>Chloroplast acquisition without the gene transfer in kleptoplastic sea slugs, Plakobranchus ocellatus.</title>
        <authorList>
            <person name="Maeda T."/>
            <person name="Takahashi S."/>
            <person name="Yoshida T."/>
            <person name="Shimamura S."/>
            <person name="Takaki Y."/>
            <person name="Nagai Y."/>
            <person name="Toyoda A."/>
            <person name="Suzuki Y."/>
            <person name="Arimoto A."/>
            <person name="Ishii H."/>
            <person name="Satoh N."/>
            <person name="Nishiyama T."/>
            <person name="Hasebe M."/>
            <person name="Maruyama T."/>
            <person name="Minagawa J."/>
            <person name="Obokata J."/>
            <person name="Shigenobu S."/>
        </authorList>
    </citation>
    <scope>NUCLEOTIDE SEQUENCE [LARGE SCALE GENOMIC DNA]</scope>
</reference>
<keyword evidence="1" id="KW-1015">Disulfide bond</keyword>